<organism evidence="3 4">
    <name type="scientific">Streptomyces venezuelae</name>
    <dbReference type="NCBI Taxonomy" id="54571"/>
    <lineage>
        <taxon>Bacteria</taxon>
        <taxon>Bacillati</taxon>
        <taxon>Actinomycetota</taxon>
        <taxon>Actinomycetes</taxon>
        <taxon>Kitasatosporales</taxon>
        <taxon>Streptomycetaceae</taxon>
        <taxon>Streptomyces</taxon>
    </lineage>
</organism>
<gene>
    <name evidence="3" type="ORF">DEJ47_11590</name>
</gene>
<evidence type="ECO:0000313" key="3">
    <source>
        <dbReference type="EMBL" id="QES27024.1"/>
    </source>
</evidence>
<proteinExistence type="predicted"/>
<evidence type="ECO:0000256" key="1">
    <source>
        <dbReference type="ARBA" id="ARBA00022723"/>
    </source>
</evidence>
<protein>
    <submittedName>
        <fullName evidence="3">5-carboxymethyl-2-hydroxymuconate isomerase</fullName>
    </submittedName>
</protein>
<dbReference type="Pfam" id="PF01557">
    <property type="entry name" value="FAA_hydrolase"/>
    <property type="match status" value="1"/>
</dbReference>
<keyword evidence="4" id="KW-1185">Reference proteome</keyword>
<keyword evidence="1" id="KW-0479">Metal-binding</keyword>
<dbReference type="AlphaFoldDB" id="A0A5P2B9D3"/>
<dbReference type="EMBL" id="CP029193">
    <property type="protein sequence ID" value="QES27024.1"/>
    <property type="molecule type" value="Genomic_DNA"/>
</dbReference>
<dbReference type="PANTHER" id="PTHR11820:SF114">
    <property type="entry name" value="4-HYDROXYPHENYLACETATE CATABOLISM PROTEIN"/>
    <property type="match status" value="1"/>
</dbReference>
<reference evidence="3 4" key="1">
    <citation type="submission" date="2018-05" db="EMBL/GenBank/DDBJ databases">
        <title>Streptomyces venezuelae.</title>
        <authorList>
            <person name="Kim W."/>
            <person name="Lee N."/>
            <person name="Cho B.-K."/>
        </authorList>
    </citation>
    <scope>NUCLEOTIDE SEQUENCE [LARGE SCALE GENOMIC DNA]</scope>
    <source>
        <strain evidence="3 4">ATCC 14583</strain>
    </source>
</reference>
<feature type="domain" description="Fumarylacetoacetase-like C-terminal" evidence="2">
    <location>
        <begin position="50"/>
        <end position="246"/>
    </location>
</feature>
<dbReference type="GO" id="GO:0046872">
    <property type="term" value="F:metal ion binding"/>
    <property type="evidence" value="ECO:0007669"/>
    <property type="project" value="UniProtKB-KW"/>
</dbReference>
<sequence length="285" mass="30931">MRATTTEYRRILLDGSAVQVVREGDELIAPDGRRVKTSEAHHLPPVHPSKVIAVHLNHRSRVEEFGAALPPAPTYFHKPVSALNSHGGAVVRPEGCKYLNYEGEIGIVIGRTCRNVAPDEAGAYIAGYTVANDYGLHDFRDTDAGSMLRVKGSDTLCPLGPGLVTGWDFRGKHLRTYVNGELAQDGSTDEMQWDMHYLVADIARTITLEPGDVLLSGTPAGSRPVRPGDVVEVEAEGLGRLTNHVVTGPTAIRRDVGAQPTESEEVLSTALGGDWEYRGIRPPRR</sequence>
<dbReference type="Gene3D" id="3.90.850.10">
    <property type="entry name" value="Fumarylacetoacetase-like, C-terminal domain"/>
    <property type="match status" value="1"/>
</dbReference>
<evidence type="ECO:0000259" key="2">
    <source>
        <dbReference type="Pfam" id="PF01557"/>
    </source>
</evidence>
<dbReference type="InterPro" id="IPR011234">
    <property type="entry name" value="Fumarylacetoacetase-like_C"/>
</dbReference>
<dbReference type="InterPro" id="IPR036663">
    <property type="entry name" value="Fumarylacetoacetase_C_sf"/>
</dbReference>
<dbReference type="PANTHER" id="PTHR11820">
    <property type="entry name" value="ACYLPYRUVASE"/>
    <property type="match status" value="1"/>
</dbReference>
<accession>A0A5P2B9D3</accession>
<dbReference type="GO" id="GO:0016853">
    <property type="term" value="F:isomerase activity"/>
    <property type="evidence" value="ECO:0007669"/>
    <property type="project" value="UniProtKB-KW"/>
</dbReference>
<dbReference type="RefSeq" id="WP_150167505.1">
    <property type="nucleotide sequence ID" value="NZ_CP029193.1"/>
</dbReference>
<dbReference type="OrthoDB" id="9805307at2"/>
<dbReference type="Proteomes" id="UP000323046">
    <property type="component" value="Chromosome"/>
</dbReference>
<name>A0A5P2B9D3_STRVZ</name>
<dbReference type="SUPFAM" id="SSF56529">
    <property type="entry name" value="FAH"/>
    <property type="match status" value="1"/>
</dbReference>
<keyword evidence="3" id="KW-0413">Isomerase</keyword>
<evidence type="ECO:0000313" key="4">
    <source>
        <dbReference type="Proteomes" id="UP000323046"/>
    </source>
</evidence>